<dbReference type="EMBL" id="HBFD01003338">
    <property type="protein sequence ID" value="CAD8717134.1"/>
    <property type="molecule type" value="Transcribed_RNA"/>
</dbReference>
<evidence type="ECO:0008006" key="5">
    <source>
        <dbReference type="Google" id="ProtNLM"/>
    </source>
</evidence>
<gene>
    <name evidence="3" type="ORF">CNEB1095_LOCUS2197</name>
    <name evidence="4" type="ORF">CNEB1095_LOCUS2198</name>
</gene>
<evidence type="ECO:0000313" key="3">
    <source>
        <dbReference type="EMBL" id="CAD8717134.1"/>
    </source>
</evidence>
<organism evidence="4">
    <name type="scientific">Chromulina nebulosa</name>
    <dbReference type="NCBI Taxonomy" id="96789"/>
    <lineage>
        <taxon>Eukaryota</taxon>
        <taxon>Sar</taxon>
        <taxon>Stramenopiles</taxon>
        <taxon>Ochrophyta</taxon>
        <taxon>Chrysophyceae</taxon>
        <taxon>Chromulinales</taxon>
        <taxon>Chromulinaceae</taxon>
        <taxon>Chromulina</taxon>
    </lineage>
</organism>
<comment type="similarity">
    <text evidence="1">Belongs to the peptidase C69 family. Secernin subfamily.</text>
</comment>
<reference evidence="4" key="1">
    <citation type="submission" date="2021-01" db="EMBL/GenBank/DDBJ databases">
        <authorList>
            <person name="Corre E."/>
            <person name="Pelletier E."/>
            <person name="Niang G."/>
            <person name="Scheremetjew M."/>
            <person name="Finn R."/>
            <person name="Kale V."/>
            <person name="Holt S."/>
            <person name="Cochrane G."/>
            <person name="Meng A."/>
            <person name="Brown T."/>
            <person name="Cohen L."/>
        </authorList>
    </citation>
    <scope>NUCLEOTIDE SEQUENCE</scope>
    <source>
        <strain evidence="4">UTEXLB2642</strain>
    </source>
</reference>
<keyword evidence="2" id="KW-0732">Signal</keyword>
<dbReference type="GO" id="GO:0070004">
    <property type="term" value="F:cysteine-type exopeptidase activity"/>
    <property type="evidence" value="ECO:0007669"/>
    <property type="project" value="InterPro"/>
</dbReference>
<dbReference type="Pfam" id="PF03577">
    <property type="entry name" value="Peptidase_C69"/>
    <property type="match status" value="1"/>
</dbReference>
<evidence type="ECO:0000256" key="1">
    <source>
        <dbReference type="ARBA" id="ARBA00005705"/>
    </source>
</evidence>
<dbReference type="AlphaFoldDB" id="A0A6T5W5M7"/>
<sequence length="652" mass="72927">MFQINFLILLIFFILINKSSSCTTFAVGKSASIDGSVFAAHTNDGSGKTDPRLVRIPSKIYEDGAMRPIYQSPEDYPRYVGYDRGPEEYYPENCEAGTNSCYEFEPMGYIPQVKRTYAYFEETYGAMNEKQVGIVESTCSGVYVATSIADGGKALLSVDQLSQIALERSASAREAIEIMGHLAEKYGFYGESASFEGGSESLFVSDPNEVWAFHILADPTGSSAIWVAARVPDDSVAVTANMFSIREVDLSDSDNFLGRKDMWELAAREGLYTPGDPKDFTKTFSDGEYSHKYYSGRRMWGVFRLLAPSADLSPTYDNLKSDAPYPFAVPVDELVDVTSLISVLRDWYEGSDYSTGGSDQILAGGAFATPDRYTTYSTVSGSWERTIALYRTSDSYIVQSRSWLPDDIGGIVWYGAHAAHGSIYVPVLAGMLESPDSLAYGWQGVYNTTTNFWANRIILNIAQIKFSYMIKDIKVVQNDFETRSIQLVNEISNKYSDILRSSPSYRFEIMSKLTELFSSNALQANKIYLDLAQSLLFKYADGFYNHWVNGNFGSASLGYPSWWLNEVGYSDGPEPVSVTSTMLKYNISTYQEYVHKNSISYDEINHNDIDIIKPNVDVTKGSLRQCITIGCSQYFNSDYERCITSCMNSYKQ</sequence>
<accession>A0A6T5W5M7</accession>
<dbReference type="PANTHER" id="PTHR12994">
    <property type="entry name" value="SECERNIN"/>
    <property type="match status" value="1"/>
</dbReference>
<proteinExistence type="inferred from homology"/>
<name>A0A6T5W5M7_9STRA</name>
<evidence type="ECO:0000256" key="2">
    <source>
        <dbReference type="SAM" id="SignalP"/>
    </source>
</evidence>
<feature type="signal peptide" evidence="2">
    <location>
        <begin position="1"/>
        <end position="21"/>
    </location>
</feature>
<feature type="chain" id="PRO_5036191607" description="Dipeptidase" evidence="2">
    <location>
        <begin position="22"/>
        <end position="652"/>
    </location>
</feature>
<dbReference type="InterPro" id="IPR005322">
    <property type="entry name" value="Peptidase_C69"/>
</dbReference>
<dbReference type="Gene3D" id="3.60.60.10">
    <property type="entry name" value="Penicillin V Acylase, Chain A"/>
    <property type="match status" value="1"/>
</dbReference>
<dbReference type="PANTHER" id="PTHR12994:SF17">
    <property type="entry name" value="LD30995P"/>
    <property type="match status" value="1"/>
</dbReference>
<dbReference type="EMBL" id="HBFD01003339">
    <property type="protein sequence ID" value="CAD8717136.1"/>
    <property type="molecule type" value="Transcribed_RNA"/>
</dbReference>
<dbReference type="GO" id="GO:0016805">
    <property type="term" value="F:dipeptidase activity"/>
    <property type="evidence" value="ECO:0007669"/>
    <property type="project" value="InterPro"/>
</dbReference>
<dbReference type="GO" id="GO:0006508">
    <property type="term" value="P:proteolysis"/>
    <property type="evidence" value="ECO:0007669"/>
    <property type="project" value="InterPro"/>
</dbReference>
<evidence type="ECO:0000313" key="4">
    <source>
        <dbReference type="EMBL" id="CAD8717136.1"/>
    </source>
</evidence>
<protein>
    <recommendedName>
        <fullName evidence="5">Dipeptidase</fullName>
    </recommendedName>
</protein>